<feature type="compositionally biased region" description="Low complexity" evidence="3">
    <location>
        <begin position="462"/>
        <end position="472"/>
    </location>
</feature>
<dbReference type="PANTHER" id="PTHR15904:SF18">
    <property type="entry name" value="PROTEIN FAM13A"/>
    <property type="match status" value="1"/>
</dbReference>
<proteinExistence type="inferred from homology"/>
<feature type="coiled-coil region" evidence="2">
    <location>
        <begin position="987"/>
        <end position="1014"/>
    </location>
</feature>
<reference evidence="6" key="1">
    <citation type="journal article" date="2022" name="bioRxiv">
        <title>Sequencing and chromosome-scale assembly of the giantPleurodeles waltlgenome.</title>
        <authorList>
            <person name="Brown T."/>
            <person name="Elewa A."/>
            <person name="Iarovenko S."/>
            <person name="Subramanian E."/>
            <person name="Araus A.J."/>
            <person name="Petzold A."/>
            <person name="Susuki M."/>
            <person name="Suzuki K.-i.T."/>
            <person name="Hayashi T."/>
            <person name="Toyoda A."/>
            <person name="Oliveira C."/>
            <person name="Osipova E."/>
            <person name="Leigh N.D."/>
            <person name="Simon A."/>
            <person name="Yun M.H."/>
        </authorList>
    </citation>
    <scope>NUCLEOTIDE SEQUENCE</scope>
    <source>
        <strain evidence="6">20211129_DDA</strain>
        <tissue evidence="6">Liver</tissue>
    </source>
</reference>
<evidence type="ECO:0000256" key="2">
    <source>
        <dbReference type="SAM" id="Coils"/>
    </source>
</evidence>
<keyword evidence="4" id="KW-0732">Signal</keyword>
<organism evidence="6 7">
    <name type="scientific">Pleurodeles waltl</name>
    <name type="common">Iberian ribbed newt</name>
    <dbReference type="NCBI Taxonomy" id="8319"/>
    <lineage>
        <taxon>Eukaryota</taxon>
        <taxon>Metazoa</taxon>
        <taxon>Chordata</taxon>
        <taxon>Craniata</taxon>
        <taxon>Vertebrata</taxon>
        <taxon>Euteleostomi</taxon>
        <taxon>Amphibia</taxon>
        <taxon>Batrachia</taxon>
        <taxon>Caudata</taxon>
        <taxon>Salamandroidea</taxon>
        <taxon>Salamandridae</taxon>
        <taxon>Pleurodelinae</taxon>
        <taxon>Pleurodeles</taxon>
    </lineage>
</organism>
<feature type="compositionally biased region" description="Polar residues" evidence="3">
    <location>
        <begin position="971"/>
        <end position="980"/>
    </location>
</feature>
<evidence type="ECO:0000313" key="6">
    <source>
        <dbReference type="EMBL" id="KAJ1206122.1"/>
    </source>
</evidence>
<accession>A0AAV7VX33</accession>
<protein>
    <recommendedName>
        <fullName evidence="5">Rho-GAP domain-containing protein</fullName>
    </recommendedName>
</protein>
<dbReference type="SUPFAM" id="SSF48350">
    <property type="entry name" value="GTPase activation domain, GAP"/>
    <property type="match status" value="1"/>
</dbReference>
<dbReference type="InterPro" id="IPR008936">
    <property type="entry name" value="Rho_GTPase_activation_prot"/>
</dbReference>
<dbReference type="InterPro" id="IPR000198">
    <property type="entry name" value="RhoGAP_dom"/>
</dbReference>
<feature type="region of interest" description="Disordered" evidence="3">
    <location>
        <begin position="450"/>
        <end position="484"/>
    </location>
</feature>
<dbReference type="SMART" id="SM00324">
    <property type="entry name" value="RhoGAP"/>
    <property type="match status" value="1"/>
</dbReference>
<name>A0AAV7VX33_PLEWA</name>
<feature type="region of interest" description="Disordered" evidence="3">
    <location>
        <begin position="702"/>
        <end position="731"/>
    </location>
</feature>
<keyword evidence="2" id="KW-0175">Coiled coil</keyword>
<dbReference type="AlphaFoldDB" id="A0AAV7VX33"/>
<dbReference type="EMBL" id="JANPWB010000002">
    <property type="protein sequence ID" value="KAJ1206122.1"/>
    <property type="molecule type" value="Genomic_DNA"/>
</dbReference>
<feature type="domain" description="Rho-GAP" evidence="5">
    <location>
        <begin position="68"/>
        <end position="257"/>
    </location>
</feature>
<evidence type="ECO:0000259" key="5">
    <source>
        <dbReference type="PROSITE" id="PS50238"/>
    </source>
</evidence>
<keyword evidence="7" id="KW-1185">Reference proteome</keyword>
<dbReference type="Pfam" id="PF26116">
    <property type="entry name" value="FAM13A"/>
    <property type="match status" value="1"/>
</dbReference>
<dbReference type="PANTHER" id="PTHR15904">
    <property type="entry name" value="FAM13"/>
    <property type="match status" value="1"/>
</dbReference>
<comment type="caution">
    <text evidence="6">The sequence shown here is derived from an EMBL/GenBank/DDBJ whole genome shotgun (WGS) entry which is preliminary data.</text>
</comment>
<feature type="region of interest" description="Disordered" evidence="3">
    <location>
        <begin position="525"/>
        <end position="620"/>
    </location>
</feature>
<dbReference type="InterPro" id="IPR039102">
    <property type="entry name" value="FAM13"/>
</dbReference>
<comment type="similarity">
    <text evidence="1">Belongs to the FAM13 family.</text>
</comment>
<feature type="compositionally biased region" description="Basic and acidic residues" evidence="3">
    <location>
        <begin position="578"/>
        <end position="589"/>
    </location>
</feature>
<feature type="chain" id="PRO_5043731426" description="Rho-GAP domain-containing protein" evidence="4">
    <location>
        <begin position="24"/>
        <end position="1061"/>
    </location>
</feature>
<dbReference type="Proteomes" id="UP001066276">
    <property type="component" value="Chromosome 1_2"/>
</dbReference>
<dbReference type="GO" id="GO:0007165">
    <property type="term" value="P:signal transduction"/>
    <property type="evidence" value="ECO:0007669"/>
    <property type="project" value="InterPro"/>
</dbReference>
<dbReference type="InterPro" id="IPR059029">
    <property type="entry name" value="FAM13A_dom"/>
</dbReference>
<gene>
    <name evidence="6" type="ORF">NDU88_001531</name>
</gene>
<dbReference type="PROSITE" id="PS50238">
    <property type="entry name" value="RHOGAP"/>
    <property type="match status" value="1"/>
</dbReference>
<feature type="region of interest" description="Disordered" evidence="3">
    <location>
        <begin position="956"/>
        <end position="980"/>
    </location>
</feature>
<evidence type="ECO:0000256" key="4">
    <source>
        <dbReference type="SAM" id="SignalP"/>
    </source>
</evidence>
<sequence length="1061" mass="120462">MRDAWVVCGTLWCCSMQPPVVSATDCSLFLCSFKQSKAAVKLREDMKKMVNQPISRQAVTSQRKIFGVHLLELQQQGLLTNGVPHVVWNIVEYLRKGGLTQEGLFRVNGNVKVVEQLRVKYESGEDVDLSADGDVYSAASLLKLFLRELPDGVVTSDLHPKFIHLYQENGSETEREKGLKELLLELPDIHYCLLKYLCQFLMQVAKHHTQNRMNIFNLATVFGPNCFLVPSGFEGMKEQGICNKIMAKLLSDCDTFFESDLIAEKDEFCTEMPKMITVKEVTSELQSPPVIMCDVETDAPKPLPRRKVFLEPEPPSLPLKCDLEKAAPKPSPRRKIVCPRNMVVPLPAPEPAPTPVSQPNTSDGIPQVSVSVRLASSRSTFLEDMDLAEELSLINTSNESTCSVKDEERPMSPFYMSTHPPQASDAPAASGEYLERTIRSAVEQHIFDLHGSGSHSSEDSESGTSSTMTTLSARQRRRHLKEQDEAWRNRDVEVINKENIPSKFGSLDECILTAQEAEKLQEKSSGYLEERIKPKRQKSSTKLSELNDNQDSPLNMETLGSPRSADTVGPDSMEVLAEEGKDSEPESHCGRHSQVSSMKIPEHQGGGEARPQRDQEAEVPAGEGFAHEVPRLDLTSLSEDNHWEEPVPAFTSWQRDAPEPDEARLSPQAGRLIQQLLEGDNDPMLSPRFYAYGHSQQFLDDTEVPPSPPNSHSFMRRRSSSLGSCDEDHEDLSPVQLTRKIQGLKKKIRKFEDRFEEERKYRPSHSDKAANSEVLKWMNELSKFRKQLKESKLKISEEDVVPQVRQRSNTLPKSFFSQLEEDRKQEALDKVAKPTIEETLESIQKKLQEKRAETNRSDDIKDMTRDEIASEKVALQKALLYYESIHGRPVTKIERQAMKPLYDRYRLVKQILYRASTIPVIEEEDGSDDENNVKEDFTVTMKASFSMRSFLEQLEDDPDGFISPADDKTPSKSSQDLGLSNLHSASMPELMEQLHEAREEKKKIRKKLREFEDDFFRQNGRNVQKEDRSPMVEEYSDYKQMKAKMRLLEVLIGKRNASKPV</sequence>
<evidence type="ECO:0000256" key="1">
    <source>
        <dbReference type="ARBA" id="ARBA00007549"/>
    </source>
</evidence>
<dbReference type="Pfam" id="PF00620">
    <property type="entry name" value="RhoGAP"/>
    <property type="match status" value="1"/>
</dbReference>
<dbReference type="Gene3D" id="1.10.555.10">
    <property type="entry name" value="Rho GTPase activation protein"/>
    <property type="match status" value="1"/>
</dbReference>
<evidence type="ECO:0000256" key="3">
    <source>
        <dbReference type="SAM" id="MobiDB-lite"/>
    </source>
</evidence>
<feature type="signal peptide" evidence="4">
    <location>
        <begin position="1"/>
        <end position="23"/>
    </location>
</feature>
<evidence type="ECO:0000313" key="7">
    <source>
        <dbReference type="Proteomes" id="UP001066276"/>
    </source>
</evidence>
<feature type="compositionally biased region" description="Polar residues" evidence="3">
    <location>
        <begin position="540"/>
        <end position="555"/>
    </location>
</feature>